<dbReference type="GO" id="GO:0015074">
    <property type="term" value="P:DNA integration"/>
    <property type="evidence" value="ECO:0007669"/>
    <property type="project" value="InterPro"/>
</dbReference>
<dbReference type="STRING" id="7897.ENSLACP00000008499"/>
<dbReference type="AlphaFoldDB" id="H3AFS8"/>
<feature type="domain" description="Integrase catalytic" evidence="12">
    <location>
        <begin position="371"/>
        <end position="529"/>
    </location>
</feature>
<dbReference type="SUPFAM" id="SSF56672">
    <property type="entry name" value="DNA/RNA polymerases"/>
    <property type="match status" value="1"/>
</dbReference>
<dbReference type="FunFam" id="3.30.420.10:FF:000032">
    <property type="entry name" value="Retrovirus-related Pol polyprotein from transposon 297-like Protein"/>
    <property type="match status" value="1"/>
</dbReference>
<dbReference type="EMBL" id="AFYH01176840">
    <property type="status" value="NOT_ANNOTATED_CDS"/>
    <property type="molecule type" value="Genomic_DNA"/>
</dbReference>
<dbReference type="Pfam" id="PF00078">
    <property type="entry name" value="RVT_1"/>
    <property type="match status" value="1"/>
</dbReference>
<evidence type="ECO:0000259" key="12">
    <source>
        <dbReference type="PROSITE" id="PS50994"/>
    </source>
</evidence>
<reference evidence="13" key="2">
    <citation type="submission" date="2025-08" db="UniProtKB">
        <authorList>
            <consortium name="Ensembl"/>
        </authorList>
    </citation>
    <scope>IDENTIFICATION</scope>
</reference>
<dbReference type="CDD" id="cd01647">
    <property type="entry name" value="RT_LTR"/>
    <property type="match status" value="1"/>
</dbReference>
<dbReference type="Pfam" id="PF00665">
    <property type="entry name" value="rve"/>
    <property type="match status" value="1"/>
</dbReference>
<keyword evidence="4" id="KW-0808">Transferase</keyword>
<dbReference type="Gene3D" id="3.30.420.10">
    <property type="entry name" value="Ribonuclease H-like superfamily/Ribonuclease H"/>
    <property type="match status" value="1"/>
</dbReference>
<dbReference type="PANTHER" id="PTHR37984:SF5">
    <property type="entry name" value="PROTEIN NYNRIN-LIKE"/>
    <property type="match status" value="1"/>
</dbReference>
<dbReference type="FunFam" id="3.30.70.270:FF:000020">
    <property type="entry name" value="Transposon Tf2-6 polyprotein-like Protein"/>
    <property type="match status" value="1"/>
</dbReference>
<dbReference type="Pfam" id="PF17919">
    <property type="entry name" value="RT_RNaseH_2"/>
    <property type="match status" value="1"/>
</dbReference>
<dbReference type="Gene3D" id="3.10.10.10">
    <property type="entry name" value="HIV Type 1 Reverse Transcriptase, subunit A, domain 1"/>
    <property type="match status" value="1"/>
</dbReference>
<dbReference type="FunCoup" id="H3AFS8">
    <property type="interactions" value="70"/>
</dbReference>
<evidence type="ECO:0000256" key="7">
    <source>
        <dbReference type="ARBA" id="ARBA00022759"/>
    </source>
</evidence>
<dbReference type="EC" id="3.1.26.4" evidence="2"/>
<dbReference type="GO" id="GO:0003964">
    <property type="term" value="F:RNA-directed DNA polymerase activity"/>
    <property type="evidence" value="ECO:0007669"/>
    <property type="project" value="UniProtKB-KW"/>
</dbReference>
<sequence length="627" mass="71583">ASPVVFVRKKDGTYRFCIDFRIDDSLDSLEGACLFSTVDLSSGYWQVQMAPQDHPKTAFTTGNGLYQFKVMPMGLTNAPPTFLVLQGCLWDICLVYLDDVIIFSKSFDQHLKDLAQVFKRFQAAGLKIRPDKCHLARDHVIFLGHEWPSPTSPTEVRAFLGLCSYYHHFIKDFAHIAPLHKLTQKRILFNGQRNVMPFEYLKKALTEPPIITFPDFTKPFLLHCDASKVAMGAVLSQVQQHQEKVIAYVSHVLTPAERNWATYDKDLYAVVWLRKIPMDNDPMRQVPRSPGDDIQYQVVIPDALIPEVLNLFRGHLLHGHVGADKTVHRARQLSYWPFMTQDITVFCKQCLACQSRNLPVPHHKAPLQQIVATYPFEKVAADLTELPLTSKGNRYLLVIMDYFTKYVNLYAVPDQRSVTVAKCFFEHYIRQHGMPKSIHMDQGQQFESDLIQDLCHFLGIRKTRTTPCHAQSGGMVERFKRIFKDQLAKHIFQHVNEWDSYLSQLELAYNATPHSSTSHTPFYLVHGRESRLPLNIFASCPASRLTITTGTPAEYAESLKVRLATTFASALDHNAIARTRQKTYYDRSAVIIPLQKGDLVMLTDPANARCKLAPRWKGPFTIVECVD</sequence>
<dbReference type="InterPro" id="IPR000477">
    <property type="entry name" value="RT_dom"/>
</dbReference>
<dbReference type="OMA" id="REEACIM"/>
<dbReference type="Pfam" id="PF17921">
    <property type="entry name" value="Integrase_H2C2"/>
    <property type="match status" value="1"/>
</dbReference>
<dbReference type="Gene3D" id="3.10.20.370">
    <property type="match status" value="1"/>
</dbReference>
<comment type="similarity">
    <text evidence="1">Belongs to the beta type-B retroviral polymerase family. HERV class-II K(HML-2) pol subfamily.</text>
</comment>
<evidence type="ECO:0000256" key="2">
    <source>
        <dbReference type="ARBA" id="ARBA00012180"/>
    </source>
</evidence>
<dbReference type="InterPro" id="IPR041588">
    <property type="entry name" value="Integrase_H2C2"/>
</dbReference>
<dbReference type="InterPro" id="IPR050951">
    <property type="entry name" value="Retrovirus_Pol_polyprotein"/>
</dbReference>
<evidence type="ECO:0000256" key="1">
    <source>
        <dbReference type="ARBA" id="ARBA00010879"/>
    </source>
</evidence>
<dbReference type="GO" id="GO:0006508">
    <property type="term" value="P:proteolysis"/>
    <property type="evidence" value="ECO:0007669"/>
    <property type="project" value="UniProtKB-KW"/>
</dbReference>
<evidence type="ECO:0000256" key="5">
    <source>
        <dbReference type="ARBA" id="ARBA00022695"/>
    </source>
</evidence>
<accession>H3AFS8</accession>
<keyword evidence="10" id="KW-0511">Multifunctional enzyme</keyword>
<dbReference type="Gene3D" id="3.30.70.270">
    <property type="match status" value="2"/>
</dbReference>
<organism evidence="13 14">
    <name type="scientific">Latimeria chalumnae</name>
    <name type="common">Coelacanth</name>
    <dbReference type="NCBI Taxonomy" id="7897"/>
    <lineage>
        <taxon>Eukaryota</taxon>
        <taxon>Metazoa</taxon>
        <taxon>Chordata</taxon>
        <taxon>Craniata</taxon>
        <taxon>Vertebrata</taxon>
        <taxon>Euteleostomi</taxon>
        <taxon>Coelacanthiformes</taxon>
        <taxon>Coelacanthidae</taxon>
        <taxon>Latimeria</taxon>
    </lineage>
</organism>
<dbReference type="InParanoid" id="H3AFS8"/>
<evidence type="ECO:0000313" key="14">
    <source>
        <dbReference type="Proteomes" id="UP000008672"/>
    </source>
</evidence>
<dbReference type="InterPro" id="IPR036397">
    <property type="entry name" value="RNaseH_sf"/>
</dbReference>
<evidence type="ECO:0000256" key="8">
    <source>
        <dbReference type="ARBA" id="ARBA00022801"/>
    </source>
</evidence>
<evidence type="ECO:0000313" key="13">
    <source>
        <dbReference type="Ensembl" id="ENSLACP00000008499.1"/>
    </source>
</evidence>
<protein>
    <recommendedName>
        <fullName evidence="11">Gypsy retrotransposon integrase-like protein 1</fullName>
        <ecNumber evidence="2">3.1.26.4</ecNumber>
    </recommendedName>
</protein>
<keyword evidence="7" id="KW-0255">Endonuclease</keyword>
<evidence type="ECO:0000256" key="6">
    <source>
        <dbReference type="ARBA" id="ARBA00022722"/>
    </source>
</evidence>
<evidence type="ECO:0000256" key="4">
    <source>
        <dbReference type="ARBA" id="ARBA00022679"/>
    </source>
</evidence>
<reference evidence="14" key="1">
    <citation type="submission" date="2011-08" db="EMBL/GenBank/DDBJ databases">
        <title>The draft genome of Latimeria chalumnae.</title>
        <authorList>
            <person name="Di Palma F."/>
            <person name="Alfoldi J."/>
            <person name="Johnson J."/>
            <person name="Berlin A."/>
            <person name="Gnerre S."/>
            <person name="Jaffe D."/>
            <person name="MacCallum I."/>
            <person name="Young S."/>
            <person name="Walker B.J."/>
            <person name="Lander E."/>
            <person name="Lindblad-Toh K."/>
        </authorList>
    </citation>
    <scope>NUCLEOTIDE SEQUENCE [LARGE SCALE GENOMIC DNA]</scope>
    <source>
        <strain evidence="14">Wild caught</strain>
    </source>
</reference>
<dbReference type="GO" id="GO:0003676">
    <property type="term" value="F:nucleic acid binding"/>
    <property type="evidence" value="ECO:0007669"/>
    <property type="project" value="InterPro"/>
</dbReference>
<dbReference type="PROSITE" id="PS50994">
    <property type="entry name" value="INTEGRASE"/>
    <property type="match status" value="1"/>
</dbReference>
<keyword evidence="14" id="KW-1185">Reference proteome</keyword>
<dbReference type="InterPro" id="IPR043128">
    <property type="entry name" value="Rev_trsase/Diguanyl_cyclase"/>
</dbReference>
<keyword evidence="8" id="KW-0378">Hydrolase</keyword>
<dbReference type="InterPro" id="IPR001584">
    <property type="entry name" value="Integrase_cat-core"/>
</dbReference>
<dbReference type="eggNOG" id="KOG0017">
    <property type="taxonomic scope" value="Eukaryota"/>
</dbReference>
<dbReference type="FunFam" id="3.10.20.370:FF:000001">
    <property type="entry name" value="Retrovirus-related Pol polyprotein from transposon 17.6-like protein"/>
    <property type="match status" value="1"/>
</dbReference>
<dbReference type="FunFam" id="3.10.10.10:FF:000007">
    <property type="entry name" value="Retrovirus-related Pol polyprotein from transposon 17.6-like Protein"/>
    <property type="match status" value="1"/>
</dbReference>
<evidence type="ECO:0000256" key="11">
    <source>
        <dbReference type="ARBA" id="ARBA00039658"/>
    </source>
</evidence>
<dbReference type="GO" id="GO:0008233">
    <property type="term" value="F:peptidase activity"/>
    <property type="evidence" value="ECO:0007669"/>
    <property type="project" value="UniProtKB-KW"/>
</dbReference>
<keyword evidence="3" id="KW-0645">Protease</keyword>
<dbReference type="Gene3D" id="1.10.340.70">
    <property type="match status" value="1"/>
</dbReference>
<evidence type="ECO:0000256" key="3">
    <source>
        <dbReference type="ARBA" id="ARBA00022670"/>
    </source>
</evidence>
<evidence type="ECO:0000256" key="10">
    <source>
        <dbReference type="ARBA" id="ARBA00023268"/>
    </source>
</evidence>
<reference evidence="13" key="3">
    <citation type="submission" date="2025-09" db="UniProtKB">
        <authorList>
            <consortium name="Ensembl"/>
        </authorList>
    </citation>
    <scope>IDENTIFICATION</scope>
</reference>
<dbReference type="InterPro" id="IPR012337">
    <property type="entry name" value="RNaseH-like_sf"/>
</dbReference>
<dbReference type="GeneTree" id="ENSGT01100000263500"/>
<dbReference type="HOGENOM" id="CLU_000384_9_5_1"/>
<dbReference type="FunFam" id="1.10.340.70:FF:000001">
    <property type="entry name" value="Retrovirus-related Pol polyprotein from transposon gypsy-like Protein"/>
    <property type="match status" value="1"/>
</dbReference>
<keyword evidence="9" id="KW-0695">RNA-directed DNA polymerase</keyword>
<dbReference type="SUPFAM" id="SSF53098">
    <property type="entry name" value="Ribonuclease H-like"/>
    <property type="match status" value="1"/>
</dbReference>
<dbReference type="PANTHER" id="PTHR37984">
    <property type="entry name" value="PROTEIN CBG26694"/>
    <property type="match status" value="1"/>
</dbReference>
<dbReference type="Proteomes" id="UP000008672">
    <property type="component" value="Unassembled WGS sequence"/>
</dbReference>
<dbReference type="GO" id="GO:0004523">
    <property type="term" value="F:RNA-DNA hybrid ribonuclease activity"/>
    <property type="evidence" value="ECO:0007669"/>
    <property type="project" value="UniProtKB-EC"/>
</dbReference>
<name>H3AFS8_LATCH</name>
<keyword evidence="5" id="KW-0548">Nucleotidyltransferase</keyword>
<dbReference type="InterPro" id="IPR043502">
    <property type="entry name" value="DNA/RNA_pol_sf"/>
</dbReference>
<proteinExistence type="inferred from homology"/>
<keyword evidence="6" id="KW-0540">Nuclease</keyword>
<dbReference type="InterPro" id="IPR041577">
    <property type="entry name" value="RT_RNaseH_2"/>
</dbReference>
<dbReference type="Ensembl" id="ENSLACT00000008567.1">
    <property type="protein sequence ID" value="ENSLACP00000008499.1"/>
    <property type="gene ID" value="ENSLACG00000007522.1"/>
</dbReference>
<evidence type="ECO:0000256" key="9">
    <source>
        <dbReference type="ARBA" id="ARBA00022918"/>
    </source>
</evidence>